<dbReference type="OrthoDB" id="9768393at2"/>
<keyword evidence="15" id="KW-0413">Isomerase</keyword>
<dbReference type="RefSeq" id="WP_097803884.1">
    <property type="nucleotide sequence ID" value="NZ_FXYH01000004.1"/>
</dbReference>
<organism evidence="15 16">
    <name type="scientific">Pelagimonas varians</name>
    <dbReference type="NCBI Taxonomy" id="696760"/>
    <lineage>
        <taxon>Bacteria</taxon>
        <taxon>Pseudomonadati</taxon>
        <taxon>Pseudomonadota</taxon>
        <taxon>Alphaproteobacteria</taxon>
        <taxon>Rhodobacterales</taxon>
        <taxon>Roseobacteraceae</taxon>
        <taxon>Pelagimonas</taxon>
    </lineage>
</organism>
<keyword evidence="7" id="KW-0472">Membrane</keyword>
<evidence type="ECO:0000256" key="7">
    <source>
        <dbReference type="ARBA" id="ARBA00023136"/>
    </source>
</evidence>
<evidence type="ECO:0000256" key="11">
    <source>
        <dbReference type="ARBA" id="ARBA00038408"/>
    </source>
</evidence>
<evidence type="ECO:0000256" key="8">
    <source>
        <dbReference type="ARBA" id="ARBA00023186"/>
    </source>
</evidence>
<proteinExistence type="inferred from homology"/>
<feature type="domain" description="PpiC" evidence="14">
    <location>
        <begin position="245"/>
        <end position="363"/>
    </location>
</feature>
<dbReference type="SUPFAM" id="SSF109998">
    <property type="entry name" value="Triger factor/SurA peptide-binding domain-like"/>
    <property type="match status" value="1"/>
</dbReference>
<evidence type="ECO:0000256" key="4">
    <source>
        <dbReference type="ARBA" id="ARBA00022519"/>
    </source>
</evidence>
<feature type="domain" description="PpiC" evidence="14">
    <location>
        <begin position="487"/>
        <end position="563"/>
    </location>
</feature>
<dbReference type="PANTHER" id="PTHR47529:SF1">
    <property type="entry name" value="PERIPLASMIC CHAPERONE PPID"/>
    <property type="match status" value="1"/>
</dbReference>
<evidence type="ECO:0000256" key="9">
    <source>
        <dbReference type="ARBA" id="ARBA00030642"/>
    </source>
</evidence>
<dbReference type="Gene3D" id="1.10.4030.10">
    <property type="entry name" value="Porin chaperone SurA, peptide-binding domain"/>
    <property type="match status" value="1"/>
</dbReference>
<accession>A0A238K6F9</accession>
<evidence type="ECO:0000256" key="2">
    <source>
        <dbReference type="ARBA" id="ARBA00018370"/>
    </source>
</evidence>
<dbReference type="InterPro" id="IPR027304">
    <property type="entry name" value="Trigger_fact/SurA_dom_sf"/>
</dbReference>
<dbReference type="InterPro" id="IPR046357">
    <property type="entry name" value="PPIase_dom_sf"/>
</dbReference>
<evidence type="ECO:0000256" key="13">
    <source>
        <dbReference type="ARBA" id="ARBA00042775"/>
    </source>
</evidence>
<gene>
    <name evidence="15" type="primary">ppiD</name>
    <name evidence="15" type="ORF">PEV8663_01353</name>
</gene>
<evidence type="ECO:0000313" key="15">
    <source>
        <dbReference type="EMBL" id="SMX38490.1"/>
    </source>
</evidence>
<dbReference type="Pfam" id="PF13145">
    <property type="entry name" value="Rotamase_2"/>
    <property type="match status" value="2"/>
</dbReference>
<comment type="subcellular location">
    <subcellularLocation>
        <location evidence="1">Cell inner membrane</location>
        <topology evidence="1">Single-pass type II membrane protein</topology>
        <orientation evidence="1">Periplasmic side</orientation>
    </subcellularLocation>
</comment>
<evidence type="ECO:0000256" key="5">
    <source>
        <dbReference type="ARBA" id="ARBA00022692"/>
    </source>
</evidence>
<evidence type="ECO:0000256" key="10">
    <source>
        <dbReference type="ARBA" id="ARBA00031484"/>
    </source>
</evidence>
<dbReference type="Gene3D" id="3.10.50.40">
    <property type="match status" value="1"/>
</dbReference>
<dbReference type="Proteomes" id="UP000220836">
    <property type="component" value="Unassembled WGS sequence"/>
</dbReference>
<evidence type="ECO:0000256" key="6">
    <source>
        <dbReference type="ARBA" id="ARBA00022989"/>
    </source>
</evidence>
<evidence type="ECO:0000259" key="14">
    <source>
        <dbReference type="Pfam" id="PF13145"/>
    </source>
</evidence>
<sequence length="616" mass="66153">MAEKKTSIGKMMIYGLMALLFVGLGGFGATNFSGGVRSVGHVGEVPISVQDYSNGLRNQIRAVEAQSGQPLPFQQAQAAGLPQQVLAQVVVATALESEAATLGISVGDDRLADEIVNTQAFHGVNGQFDRQAYEYALQNIGMRERDFEEGLRSESAATILQGSVLAGIKLPDTYVDTLVSFSGERRAFTWAELGPETLTTGMPVPTDEQLTAWYEENIADYTRPETKSITFAWLTPDMILDTVEVDDASLREAYTERESEFNMPERRLVERLVYGDDAEAQAAVDRVAAGEATFEQLVAERDLTLADTDMGDVTTGDLGPAADLVFAAEVGTVAGPAPSDLGPAVFRVNAVLPEQSTTFEEATPDLRDALALDRARRTIEQQAQDFDDQLAAGATLEELAETTDLQLGTIGWTGQDTDGDIAGYEDFREAAQNLNADDYPTVAELGDGGLFAMRLEEILSPAPLPFEDVRAAVELSFERSERSKALLAEAEALAEQLTAGKSFEDLSLTANTQEGLTRTAYGADLSADVLTAVFEMEPGAIRAISGGNGALLVRLDEILPADTEGENAQMLANLFGNQAVNDVSQDLFRALSADIQQRAGVNIDQQAINAVHVNFQ</sequence>
<dbReference type="AlphaFoldDB" id="A0A238K6F9"/>
<dbReference type="GO" id="GO:0005886">
    <property type="term" value="C:plasma membrane"/>
    <property type="evidence" value="ECO:0007669"/>
    <property type="project" value="UniProtKB-SubCell"/>
</dbReference>
<dbReference type="GO" id="GO:0003755">
    <property type="term" value="F:peptidyl-prolyl cis-trans isomerase activity"/>
    <property type="evidence" value="ECO:0007669"/>
    <property type="project" value="InterPro"/>
</dbReference>
<evidence type="ECO:0000256" key="3">
    <source>
        <dbReference type="ARBA" id="ARBA00022475"/>
    </source>
</evidence>
<dbReference type="SUPFAM" id="SSF54534">
    <property type="entry name" value="FKBP-like"/>
    <property type="match status" value="1"/>
</dbReference>
<keyword evidence="6" id="KW-1133">Transmembrane helix</keyword>
<evidence type="ECO:0000256" key="12">
    <source>
        <dbReference type="ARBA" id="ARBA00040743"/>
    </source>
</evidence>
<name>A0A238K6F9_9RHOB</name>
<keyword evidence="3" id="KW-1003">Cell membrane</keyword>
<evidence type="ECO:0000256" key="1">
    <source>
        <dbReference type="ARBA" id="ARBA00004382"/>
    </source>
</evidence>
<keyword evidence="5" id="KW-0812">Transmembrane</keyword>
<dbReference type="InterPro" id="IPR000297">
    <property type="entry name" value="PPIase_PpiC"/>
</dbReference>
<dbReference type="EMBL" id="FXYH01000004">
    <property type="protein sequence ID" value="SMX38490.1"/>
    <property type="molecule type" value="Genomic_DNA"/>
</dbReference>
<dbReference type="InterPro" id="IPR052029">
    <property type="entry name" value="PpiD_chaperone"/>
</dbReference>
<protein>
    <recommendedName>
        <fullName evidence="2">Parvulin-like PPIase</fullName>
    </recommendedName>
    <alternativeName>
        <fullName evidence="9">Peptidyl-prolyl cis-trans isomerase plp</fullName>
    </alternativeName>
    <alternativeName>
        <fullName evidence="12">Periplasmic chaperone PpiD</fullName>
    </alternativeName>
    <alternativeName>
        <fullName evidence="13">Periplasmic folding chaperone</fullName>
    </alternativeName>
    <alternativeName>
        <fullName evidence="10">Rotamase plp</fullName>
    </alternativeName>
</protein>
<keyword evidence="8" id="KW-0143">Chaperone</keyword>
<reference evidence="15 16" key="1">
    <citation type="submission" date="2017-05" db="EMBL/GenBank/DDBJ databases">
        <authorList>
            <person name="Song R."/>
            <person name="Chenine A.L."/>
            <person name="Ruprecht R.M."/>
        </authorList>
    </citation>
    <scope>NUCLEOTIDE SEQUENCE [LARGE SCALE GENOMIC DNA]</scope>
    <source>
        <strain evidence="15 16">CECT 8663</strain>
    </source>
</reference>
<comment type="similarity">
    <text evidence="11">Belongs to the PpiD chaperone family.</text>
</comment>
<keyword evidence="16" id="KW-1185">Reference proteome</keyword>
<evidence type="ECO:0000313" key="16">
    <source>
        <dbReference type="Proteomes" id="UP000220836"/>
    </source>
</evidence>
<dbReference type="Pfam" id="PF13624">
    <property type="entry name" value="SurA_N_3"/>
    <property type="match status" value="1"/>
</dbReference>
<dbReference type="PANTHER" id="PTHR47529">
    <property type="entry name" value="PEPTIDYL-PROLYL CIS-TRANS ISOMERASE D"/>
    <property type="match status" value="1"/>
</dbReference>
<keyword evidence="4" id="KW-0997">Cell inner membrane</keyword>